<dbReference type="InterPro" id="IPR041045">
    <property type="entry name" value="LPD25"/>
</dbReference>
<dbReference type="RefSeq" id="WP_079590877.1">
    <property type="nucleotide sequence ID" value="NZ_FUYN01000018.1"/>
</dbReference>
<sequence>MEKKNFDEKKQPVVTILWSEHRLLQKGDQFTIYQADELFERFDSMQQEDRKKENYDGLWYYKTKFVIKYMFCGKIQTYTGRQDFGDGDGGLIKHIKAHATESLNCKDLVTNNEIRDSLKFVLNELIPYFELHKGLTDIELSSKKELAILKRKKLQGTYIDNLDSKITFSEDVLKYVEDNRKVLNFSEENYNFSKMPQMKDYLVNEKVLEEYKYLAK</sequence>
<feature type="domain" description="Large polyvalent protein associated" evidence="1">
    <location>
        <begin position="8"/>
        <end position="103"/>
    </location>
</feature>
<dbReference type="AlphaFoldDB" id="A0A1T5DVG0"/>
<organism evidence="2 3">
    <name type="scientific">Acetoanaerobium noterae</name>
    <dbReference type="NCBI Taxonomy" id="745369"/>
    <lineage>
        <taxon>Bacteria</taxon>
        <taxon>Bacillati</taxon>
        <taxon>Bacillota</taxon>
        <taxon>Clostridia</taxon>
        <taxon>Peptostreptococcales</taxon>
        <taxon>Filifactoraceae</taxon>
        <taxon>Acetoanaerobium</taxon>
    </lineage>
</organism>
<dbReference type="EMBL" id="FUYN01000018">
    <property type="protein sequence ID" value="SKB75634.1"/>
    <property type="molecule type" value="Genomic_DNA"/>
</dbReference>
<dbReference type="Proteomes" id="UP000243406">
    <property type="component" value="Unassembled WGS sequence"/>
</dbReference>
<evidence type="ECO:0000259" key="1">
    <source>
        <dbReference type="Pfam" id="PF18840"/>
    </source>
</evidence>
<dbReference type="OrthoDB" id="9803716at2"/>
<gene>
    <name evidence="2" type="ORF">SAMN02745120_0162</name>
</gene>
<protein>
    <recommendedName>
        <fullName evidence="1">Large polyvalent protein associated domain-containing protein</fullName>
    </recommendedName>
</protein>
<accession>A0A1T5DVG0</accession>
<dbReference type="Pfam" id="PF18840">
    <property type="entry name" value="LPD25"/>
    <property type="match status" value="1"/>
</dbReference>
<name>A0A1T5DVG0_9FIRM</name>
<proteinExistence type="predicted"/>
<evidence type="ECO:0000313" key="2">
    <source>
        <dbReference type="EMBL" id="SKB75634.1"/>
    </source>
</evidence>
<reference evidence="3" key="1">
    <citation type="submission" date="2017-02" db="EMBL/GenBank/DDBJ databases">
        <authorList>
            <person name="Varghese N."/>
            <person name="Submissions S."/>
        </authorList>
    </citation>
    <scope>NUCLEOTIDE SEQUENCE [LARGE SCALE GENOMIC DNA]</scope>
    <source>
        <strain evidence="3">ATCC 35199</strain>
    </source>
</reference>
<keyword evidence="3" id="KW-1185">Reference proteome</keyword>
<evidence type="ECO:0000313" key="3">
    <source>
        <dbReference type="Proteomes" id="UP000243406"/>
    </source>
</evidence>